<keyword evidence="2" id="KW-1185">Reference proteome</keyword>
<dbReference type="Proteomes" id="UP000669179">
    <property type="component" value="Unassembled WGS sequence"/>
</dbReference>
<comment type="caution">
    <text evidence="1">The sequence shown here is derived from an EMBL/GenBank/DDBJ whole genome shotgun (WGS) entry which is preliminary data.</text>
</comment>
<dbReference type="RefSeq" id="WP_208261897.1">
    <property type="nucleotide sequence ID" value="NZ_JAGEOJ010000023.1"/>
</dbReference>
<sequence length="65" mass="7379">MRTTVDEIKAELRAEFRDWSIITTDAGRWWATRGPKRGDQVQAGASCVDADTAEELRARLIEVCR</sequence>
<dbReference type="EMBL" id="JAGEOJ010000023">
    <property type="protein sequence ID" value="MBO2453866.1"/>
    <property type="molecule type" value="Genomic_DNA"/>
</dbReference>
<gene>
    <name evidence="1" type="ORF">J4573_42720</name>
</gene>
<evidence type="ECO:0000313" key="1">
    <source>
        <dbReference type="EMBL" id="MBO2453866.1"/>
    </source>
</evidence>
<dbReference type="AlphaFoldDB" id="A0A939PJG9"/>
<organism evidence="1 2">
    <name type="scientific">Actinomadura barringtoniae</name>
    <dbReference type="NCBI Taxonomy" id="1427535"/>
    <lineage>
        <taxon>Bacteria</taxon>
        <taxon>Bacillati</taxon>
        <taxon>Actinomycetota</taxon>
        <taxon>Actinomycetes</taxon>
        <taxon>Streptosporangiales</taxon>
        <taxon>Thermomonosporaceae</taxon>
        <taxon>Actinomadura</taxon>
    </lineage>
</organism>
<reference evidence="1" key="1">
    <citation type="submission" date="2021-03" db="EMBL/GenBank/DDBJ databases">
        <authorList>
            <person name="Kanchanasin P."/>
            <person name="Saeng-In P."/>
            <person name="Phongsopitanun W."/>
            <person name="Yuki M."/>
            <person name="Kudo T."/>
            <person name="Ohkuma M."/>
            <person name="Tanasupawat S."/>
        </authorList>
    </citation>
    <scope>NUCLEOTIDE SEQUENCE</scope>
    <source>
        <strain evidence="1">GKU 128</strain>
    </source>
</reference>
<accession>A0A939PJG9</accession>
<proteinExistence type="predicted"/>
<evidence type="ECO:0000313" key="2">
    <source>
        <dbReference type="Proteomes" id="UP000669179"/>
    </source>
</evidence>
<protein>
    <submittedName>
        <fullName evidence="1">Uncharacterized protein</fullName>
    </submittedName>
</protein>
<name>A0A939PJG9_9ACTN</name>